<protein>
    <submittedName>
        <fullName evidence="11">Alpha-galactosidase</fullName>
    </submittedName>
</protein>
<dbReference type="Proteomes" id="UP001174909">
    <property type="component" value="Unassembled WGS sequence"/>
</dbReference>
<dbReference type="Gene3D" id="3.90.1820.10">
    <property type="entry name" value="AglA-like glucosidase"/>
    <property type="match status" value="1"/>
</dbReference>
<evidence type="ECO:0000256" key="7">
    <source>
        <dbReference type="ARBA" id="ARBA00023211"/>
    </source>
</evidence>
<dbReference type="AlphaFoldDB" id="A0AA35S9Z9"/>
<evidence type="ECO:0000256" key="5">
    <source>
        <dbReference type="ARBA" id="ARBA00022801"/>
    </source>
</evidence>
<organism evidence="11 12">
    <name type="scientific">Geodia barretti</name>
    <name type="common">Barrett's horny sponge</name>
    <dbReference type="NCBI Taxonomy" id="519541"/>
    <lineage>
        <taxon>Eukaryota</taxon>
        <taxon>Metazoa</taxon>
        <taxon>Porifera</taxon>
        <taxon>Demospongiae</taxon>
        <taxon>Heteroscleromorpha</taxon>
        <taxon>Tetractinellida</taxon>
        <taxon>Astrophorina</taxon>
        <taxon>Geodiidae</taxon>
        <taxon>Geodia</taxon>
    </lineage>
</organism>
<evidence type="ECO:0000256" key="8">
    <source>
        <dbReference type="ARBA" id="ARBA00023277"/>
    </source>
</evidence>
<evidence type="ECO:0000256" key="3">
    <source>
        <dbReference type="ARBA" id="ARBA00010141"/>
    </source>
</evidence>
<keyword evidence="12" id="KW-1185">Reference proteome</keyword>
<dbReference type="InterPro" id="IPR001088">
    <property type="entry name" value="Glyco_hydro_4"/>
</dbReference>
<keyword evidence="7" id="KW-0464">Manganese</keyword>
<reference evidence="11" key="1">
    <citation type="submission" date="2023-03" db="EMBL/GenBank/DDBJ databases">
        <authorList>
            <person name="Steffen K."/>
            <person name="Cardenas P."/>
        </authorList>
    </citation>
    <scope>NUCLEOTIDE SEQUENCE</scope>
</reference>
<dbReference type="GO" id="GO:0046872">
    <property type="term" value="F:metal ion binding"/>
    <property type="evidence" value="ECO:0007669"/>
    <property type="project" value="UniProtKB-KW"/>
</dbReference>
<dbReference type="InterPro" id="IPR053715">
    <property type="entry name" value="GH4_Enzyme_sf"/>
</dbReference>
<comment type="similarity">
    <text evidence="3">Belongs to the glycosyl hydrolase 4 family.</text>
</comment>
<gene>
    <name evidence="11" type="ORF">GBAR_LOCUS14669</name>
</gene>
<comment type="cofactor">
    <cofactor evidence="2">
        <name>Mn(2+)</name>
        <dbReference type="ChEBI" id="CHEBI:29035"/>
    </cofactor>
</comment>
<evidence type="ECO:0000256" key="1">
    <source>
        <dbReference type="ARBA" id="ARBA00001911"/>
    </source>
</evidence>
<comment type="caution">
    <text evidence="11">The sequence shown here is derived from an EMBL/GenBank/DDBJ whole genome shotgun (WGS) entry which is preliminary data.</text>
</comment>
<evidence type="ECO:0000313" key="11">
    <source>
        <dbReference type="EMBL" id="CAI8025383.1"/>
    </source>
</evidence>
<keyword evidence="8" id="KW-0119">Carbohydrate metabolism</keyword>
<evidence type="ECO:0000259" key="10">
    <source>
        <dbReference type="Pfam" id="PF11975"/>
    </source>
</evidence>
<dbReference type="PANTHER" id="PTHR32092">
    <property type="entry name" value="6-PHOSPHO-BETA-GLUCOSIDASE-RELATED"/>
    <property type="match status" value="1"/>
</dbReference>
<keyword evidence="4" id="KW-0479">Metal-binding</keyword>
<dbReference type="SUPFAM" id="SSF56327">
    <property type="entry name" value="LDH C-terminal domain-like"/>
    <property type="match status" value="1"/>
</dbReference>
<evidence type="ECO:0000256" key="4">
    <source>
        <dbReference type="ARBA" id="ARBA00022723"/>
    </source>
</evidence>
<sequence>MPNIALIGAGSVVFAQKLISDILQRDGIGTPEFRLMDIDPERLRIAGIAAEKTARALGKPATIRTTVGDTETIYQDFDIPARYGLRQTIADTLGIGGIFRALRTYPVMMDLVENITTGTAAKLAGIAGVAEEEVRFRCAGINHMAFYTEFRVGDRDLYPVLFERLRDDPDGLGRTVRFEMLRRTGYFVTESSEHQAEYTPCEWEQQQREFSDPDHAVDTKPLSHEYGSIIIEAIETGVPATIHGNVLNHGLIDNLPADACVEVACHVDGTGLAPVAFGRLPTVLAGIIGSNIAVQLATVEAAESRRREAVYHAAMLDPHTAASLTLDQIWQVCDEMLEAQAPLLPAFDTA</sequence>
<dbReference type="Pfam" id="PF02056">
    <property type="entry name" value="Glyco_hydro_4"/>
    <property type="match status" value="1"/>
</dbReference>
<dbReference type="Gene3D" id="3.40.50.720">
    <property type="entry name" value="NAD(P)-binding Rossmann-like Domain"/>
    <property type="match status" value="1"/>
</dbReference>
<dbReference type="InterPro" id="IPR036291">
    <property type="entry name" value="NAD(P)-bd_dom_sf"/>
</dbReference>
<feature type="domain" description="Glycosyl hydrolase family 4 C-terminal" evidence="10">
    <location>
        <begin position="138"/>
        <end position="320"/>
    </location>
</feature>
<dbReference type="PANTHER" id="PTHR32092:SF6">
    <property type="entry name" value="ALPHA-GALACTOSIDASE"/>
    <property type="match status" value="1"/>
</dbReference>
<dbReference type="GO" id="GO:0005975">
    <property type="term" value="P:carbohydrate metabolic process"/>
    <property type="evidence" value="ECO:0007669"/>
    <property type="project" value="InterPro"/>
</dbReference>
<dbReference type="Pfam" id="PF11975">
    <property type="entry name" value="Glyco_hydro_4C"/>
    <property type="match status" value="1"/>
</dbReference>
<proteinExistence type="inferred from homology"/>
<evidence type="ECO:0000256" key="2">
    <source>
        <dbReference type="ARBA" id="ARBA00001936"/>
    </source>
</evidence>
<keyword evidence="9" id="KW-0326">Glycosidase</keyword>
<keyword evidence="6" id="KW-0520">NAD</keyword>
<dbReference type="EMBL" id="CASHTH010002146">
    <property type="protein sequence ID" value="CAI8025383.1"/>
    <property type="molecule type" value="Genomic_DNA"/>
</dbReference>
<evidence type="ECO:0000256" key="6">
    <source>
        <dbReference type="ARBA" id="ARBA00023027"/>
    </source>
</evidence>
<comment type="cofactor">
    <cofactor evidence="1">
        <name>NAD(+)</name>
        <dbReference type="ChEBI" id="CHEBI:57540"/>
    </cofactor>
</comment>
<dbReference type="GO" id="GO:0004553">
    <property type="term" value="F:hydrolase activity, hydrolyzing O-glycosyl compounds"/>
    <property type="evidence" value="ECO:0007669"/>
    <property type="project" value="InterPro"/>
</dbReference>
<accession>A0AA35S9Z9</accession>
<evidence type="ECO:0000313" key="12">
    <source>
        <dbReference type="Proteomes" id="UP001174909"/>
    </source>
</evidence>
<dbReference type="InterPro" id="IPR022616">
    <property type="entry name" value="Glyco_hydro_4_C"/>
</dbReference>
<dbReference type="Gene3D" id="3.90.110.10">
    <property type="entry name" value="Lactate dehydrogenase/glycoside hydrolase, family 4, C-terminal"/>
    <property type="match status" value="2"/>
</dbReference>
<dbReference type="SUPFAM" id="SSF51735">
    <property type="entry name" value="NAD(P)-binding Rossmann-fold domains"/>
    <property type="match status" value="1"/>
</dbReference>
<name>A0AA35S9Z9_GEOBA</name>
<keyword evidence="5" id="KW-0378">Hydrolase</keyword>
<dbReference type="InterPro" id="IPR015955">
    <property type="entry name" value="Lactate_DH/Glyco_Ohase_4_C"/>
</dbReference>
<dbReference type="GO" id="GO:0016616">
    <property type="term" value="F:oxidoreductase activity, acting on the CH-OH group of donors, NAD or NADP as acceptor"/>
    <property type="evidence" value="ECO:0007669"/>
    <property type="project" value="InterPro"/>
</dbReference>
<evidence type="ECO:0000256" key="9">
    <source>
        <dbReference type="ARBA" id="ARBA00023295"/>
    </source>
</evidence>